<dbReference type="GeneTree" id="ENSGT00940000162148"/>
<sequence>QPSSGTGPAVGQASPPAILAGHSGYQQHFSQDFTDSSQPWEPSPVPTTTATYQDSYSYRWSVATSSYKDRQCFQSAACQPQNTTTDLPGTCACPLEIKDSYRQPSLTGGHSYAQPPEVLPAKVRQPEGTSISGCVYSMVTGVQSKTSTMTSYPEASYGPTNDLHTGTNYPSCDMLVYPAAHPHCPPPLSPQTQPPPLPGPPQQPPPRQPPLLPIPPGSGRSPRPGWKPLLPKKLPKHKGIPKEPQLHYCDVCKISCAGPQTYREHLEGQRHKKKAAQKTGVQPDSSPRGIQGHLHCGLCAVSCTGPDTYAAHIQGARHQKVIKLHTKLGKPIPTLEPGPLASDHTPEPKDPAGPCVHFLAQPALARRPVASKALCEGPLEPQAAGSRPQEGKPARPKSEGPRGISPQEGMGHASRACCDVQLVGPDYVEEVCNDQGKVIRFHCKLCECSFNDSKARDMHLEGRRHRLQYKKKVDPDLPIAIRPSRRVRKLLEGRRRKQRHLVRERLQELRRWHEERRRLEEEALTEDKQKQLSPDYTLPPPTGEPGAPATALPACAPQPRRRPQSSADRHVMSRHAAIYPTEEELQAVHKAVSHSERALKLVSNVLAQEELRSQEEEGSEHSGNVPSARVLKGVMRVGILAKGLLLRGDRKVHLALLCSEKPTHCLLQKVVEHLPQQLLVVTEDKYEVSSNPEANIVITSCQEPRMQVIVSITSTLMRKDLSTDPELKELQPDPGDVLSPDKCLESLAALRHAKWFQARASILQQCVLVLRILRDLCQRVPTWGALPAWAMELLVEKALSSATEPLSPGDAVRRVLECVATGMLLTDGPGLQDPCEKGQKDALEPMTLQEREDVTASAQYALRLLAFRQIHKFLGMDLFPQSRCQPGAGSQKRHLEPRKAEKGKEGAGEKKQCQRNGEGFL</sequence>
<gene>
    <name evidence="3" type="primary">ZFR2</name>
</gene>
<protein>
    <submittedName>
        <fullName evidence="3">Zinc finger RNA binding protein 2</fullName>
    </submittedName>
</protein>
<dbReference type="Gene3D" id="3.30.160.60">
    <property type="entry name" value="Classic Zinc Finger"/>
    <property type="match status" value="3"/>
</dbReference>
<dbReference type="InParanoid" id="H0XGY7"/>
<evidence type="ECO:0000313" key="3">
    <source>
        <dbReference type="Ensembl" id="ENSOGAP00000015365.2"/>
    </source>
</evidence>
<feature type="region of interest" description="Disordered" evidence="1">
    <location>
        <begin position="379"/>
        <end position="411"/>
    </location>
</feature>
<dbReference type="InterPro" id="IPR049402">
    <property type="entry name" value="DZF_dom_C"/>
</dbReference>
<dbReference type="FunFam" id="3.30.460.10:FF:000010">
    <property type="entry name" value="Zinc finger RNA-binding protein 2"/>
    <property type="match status" value="1"/>
</dbReference>
<dbReference type="InterPro" id="IPR006561">
    <property type="entry name" value="DZF_dom"/>
</dbReference>
<dbReference type="Gene3D" id="3.30.460.10">
    <property type="entry name" value="Beta Polymerase, domain 2"/>
    <property type="match status" value="1"/>
</dbReference>
<dbReference type="InterPro" id="IPR003604">
    <property type="entry name" value="Matrin/U1-like-C_Znf_C2H2"/>
</dbReference>
<feature type="compositionally biased region" description="Basic and acidic residues" evidence="1">
    <location>
        <begin position="893"/>
        <end position="912"/>
    </location>
</feature>
<dbReference type="GO" id="GO:0003725">
    <property type="term" value="F:double-stranded RNA binding"/>
    <property type="evidence" value="ECO:0007669"/>
    <property type="project" value="TreeGrafter"/>
</dbReference>
<feature type="region of interest" description="Disordered" evidence="1">
    <location>
        <begin position="183"/>
        <end position="240"/>
    </location>
</feature>
<evidence type="ECO:0000313" key="4">
    <source>
        <dbReference type="Proteomes" id="UP000005225"/>
    </source>
</evidence>
<organism evidence="3 4">
    <name type="scientific">Otolemur garnettii</name>
    <name type="common">Small-eared galago</name>
    <name type="synonym">Garnett's greater bushbaby</name>
    <dbReference type="NCBI Taxonomy" id="30611"/>
    <lineage>
        <taxon>Eukaryota</taxon>
        <taxon>Metazoa</taxon>
        <taxon>Chordata</taxon>
        <taxon>Craniata</taxon>
        <taxon>Vertebrata</taxon>
        <taxon>Euteleostomi</taxon>
        <taxon>Mammalia</taxon>
        <taxon>Eutheria</taxon>
        <taxon>Euarchontoglires</taxon>
        <taxon>Primates</taxon>
        <taxon>Strepsirrhini</taxon>
        <taxon>Lorisiformes</taxon>
        <taxon>Galagidae</taxon>
        <taxon>Otolemur</taxon>
    </lineage>
</organism>
<dbReference type="Proteomes" id="UP000005225">
    <property type="component" value="Unassembled WGS sequence"/>
</dbReference>
<reference evidence="3" key="3">
    <citation type="submission" date="2025-09" db="UniProtKB">
        <authorList>
            <consortium name="Ensembl"/>
        </authorList>
    </citation>
    <scope>IDENTIFICATION</scope>
</reference>
<feature type="region of interest" description="Disordered" evidence="1">
    <location>
        <begin position="519"/>
        <end position="571"/>
    </location>
</feature>
<accession>H0XGY7</accession>
<feature type="region of interest" description="Disordered" evidence="1">
    <location>
        <begin position="265"/>
        <end position="288"/>
    </location>
</feature>
<dbReference type="SMART" id="SM00355">
    <property type="entry name" value="ZnF_C2H2"/>
    <property type="match status" value="3"/>
</dbReference>
<dbReference type="STRING" id="30611.ENSOGAP00000015365"/>
<dbReference type="GO" id="GO:0071011">
    <property type="term" value="C:precatalytic spliceosome"/>
    <property type="evidence" value="ECO:0007669"/>
    <property type="project" value="TreeGrafter"/>
</dbReference>
<feature type="compositionally biased region" description="Low complexity" evidence="1">
    <location>
        <begin position="217"/>
        <end position="232"/>
    </location>
</feature>
<dbReference type="Pfam" id="PF07528">
    <property type="entry name" value="DZF_N"/>
    <property type="match status" value="1"/>
</dbReference>
<dbReference type="GO" id="GO:0003727">
    <property type="term" value="F:single-stranded RNA binding"/>
    <property type="evidence" value="ECO:0007669"/>
    <property type="project" value="TreeGrafter"/>
</dbReference>
<feature type="region of interest" description="Disordered" evidence="1">
    <location>
        <begin position="1"/>
        <end position="50"/>
    </location>
</feature>
<dbReference type="Pfam" id="PF12874">
    <property type="entry name" value="zf-met"/>
    <property type="match status" value="3"/>
</dbReference>
<feature type="domain" description="DZF" evidence="2">
    <location>
        <begin position="544"/>
        <end position="917"/>
    </location>
</feature>
<dbReference type="PANTHER" id="PTHR45762:SF2">
    <property type="entry name" value="ZINC FINGER RNA-BINDING PROTEIN 2"/>
    <property type="match status" value="1"/>
</dbReference>
<dbReference type="Gene3D" id="1.10.1410.40">
    <property type="match status" value="1"/>
</dbReference>
<dbReference type="InterPro" id="IPR043519">
    <property type="entry name" value="NT_sf"/>
</dbReference>
<dbReference type="Pfam" id="PF20965">
    <property type="entry name" value="DZF_C"/>
    <property type="match status" value="1"/>
</dbReference>
<feature type="compositionally biased region" description="Basic and acidic residues" evidence="1">
    <location>
        <begin position="389"/>
        <end position="400"/>
    </location>
</feature>
<dbReference type="AlphaFoldDB" id="H0XGY7"/>
<dbReference type="PROSITE" id="PS00028">
    <property type="entry name" value="ZINC_FINGER_C2H2_1"/>
    <property type="match status" value="1"/>
</dbReference>
<dbReference type="SUPFAM" id="SSF57667">
    <property type="entry name" value="beta-beta-alpha zinc fingers"/>
    <property type="match status" value="3"/>
</dbReference>
<feature type="region of interest" description="Disordered" evidence="1">
    <location>
        <begin position="330"/>
        <end position="355"/>
    </location>
</feature>
<feature type="region of interest" description="Disordered" evidence="1">
    <location>
        <begin position="884"/>
        <end position="921"/>
    </location>
</feature>
<dbReference type="PANTHER" id="PTHR45762">
    <property type="entry name" value="ZINC FINGER RNA-BINDING PROTEIN"/>
    <property type="match status" value="1"/>
</dbReference>
<evidence type="ECO:0000256" key="1">
    <source>
        <dbReference type="SAM" id="MobiDB-lite"/>
    </source>
</evidence>
<feature type="compositionally biased region" description="Pro residues" evidence="1">
    <location>
        <begin position="183"/>
        <end position="216"/>
    </location>
</feature>
<dbReference type="eggNOG" id="KOG3792">
    <property type="taxonomic scope" value="Eukaryota"/>
</dbReference>
<dbReference type="PROSITE" id="PS51703">
    <property type="entry name" value="DZF"/>
    <property type="match status" value="1"/>
</dbReference>
<evidence type="ECO:0000259" key="2">
    <source>
        <dbReference type="PROSITE" id="PS51703"/>
    </source>
</evidence>
<dbReference type="InterPro" id="IPR049401">
    <property type="entry name" value="DZF_dom_N"/>
</dbReference>
<dbReference type="FunCoup" id="H0XGY7">
    <property type="interactions" value="46"/>
</dbReference>
<dbReference type="OMA" id="SCQEPRM"/>
<dbReference type="GO" id="GO:0008270">
    <property type="term" value="F:zinc ion binding"/>
    <property type="evidence" value="ECO:0007669"/>
    <property type="project" value="InterPro"/>
</dbReference>
<reference evidence="3" key="2">
    <citation type="submission" date="2025-08" db="UniProtKB">
        <authorList>
            <consortium name="Ensembl"/>
        </authorList>
    </citation>
    <scope>IDENTIFICATION</scope>
</reference>
<feature type="compositionally biased region" description="Polar residues" evidence="1">
    <location>
        <begin position="24"/>
        <end position="50"/>
    </location>
</feature>
<dbReference type="InterPro" id="IPR013087">
    <property type="entry name" value="Znf_C2H2_type"/>
</dbReference>
<dbReference type="SMART" id="SM00572">
    <property type="entry name" value="DZF"/>
    <property type="match status" value="1"/>
</dbReference>
<feature type="compositionally biased region" description="Low complexity" evidence="1">
    <location>
        <begin position="544"/>
        <end position="558"/>
    </location>
</feature>
<keyword evidence="4" id="KW-1185">Reference proteome</keyword>
<proteinExistence type="predicted"/>
<dbReference type="Ensembl" id="ENSOGAT00000017157.2">
    <property type="protein sequence ID" value="ENSOGAP00000015365.2"/>
    <property type="gene ID" value="ENSOGAG00000017150.2"/>
</dbReference>
<dbReference type="HOGENOM" id="CLU_012026_1_0_1"/>
<dbReference type="FunFam" id="3.30.160.60:FF:000210">
    <property type="entry name" value="Zinc finger RNA-binding protein 2"/>
    <property type="match status" value="1"/>
</dbReference>
<name>H0XGY7_OTOGA</name>
<dbReference type="FunFam" id="1.10.1410.40:FF:000001">
    <property type="entry name" value="interleukin enhancer-binding factor 3 isoform X1"/>
    <property type="match status" value="1"/>
</dbReference>
<dbReference type="SMART" id="SM00451">
    <property type="entry name" value="ZnF_U1"/>
    <property type="match status" value="3"/>
</dbReference>
<dbReference type="InterPro" id="IPR036236">
    <property type="entry name" value="Znf_C2H2_sf"/>
</dbReference>
<feature type="compositionally biased region" description="Basic and acidic residues" evidence="1">
    <location>
        <begin position="519"/>
        <end position="530"/>
    </location>
</feature>
<dbReference type="EMBL" id="AAQR03058903">
    <property type="status" value="NOT_ANNOTATED_CDS"/>
    <property type="molecule type" value="Genomic_DNA"/>
</dbReference>
<reference evidence="4" key="1">
    <citation type="submission" date="2011-03" db="EMBL/GenBank/DDBJ databases">
        <title>Version 3 of the genome sequence of Otolemur garnettii (Bushbaby).</title>
        <authorList>
            <consortium name="The Broad Institute Genome Sequencing Platform"/>
            <person name="Di Palma F."/>
            <person name="Johnson J."/>
            <person name="Lander E.S."/>
            <person name="Lindblad-Toh K."/>
            <person name="Jaffe D.B."/>
            <person name="Gnerre S."/>
            <person name="MacCallum I."/>
            <person name="Przybylski D."/>
            <person name="Ribeiro F.J."/>
            <person name="Burton J.N."/>
            <person name="Walker B.J."/>
            <person name="Sharpe T."/>
            <person name="Hall G."/>
        </authorList>
    </citation>
    <scope>NUCLEOTIDE SEQUENCE [LARGE SCALE GENOMIC DNA]</scope>
</reference>